<proteinExistence type="predicted"/>
<organism evidence="3 4">
    <name type="scientific">Crepidotus variabilis</name>
    <dbReference type="NCBI Taxonomy" id="179855"/>
    <lineage>
        <taxon>Eukaryota</taxon>
        <taxon>Fungi</taxon>
        <taxon>Dikarya</taxon>
        <taxon>Basidiomycota</taxon>
        <taxon>Agaricomycotina</taxon>
        <taxon>Agaricomycetes</taxon>
        <taxon>Agaricomycetidae</taxon>
        <taxon>Agaricales</taxon>
        <taxon>Agaricineae</taxon>
        <taxon>Crepidotaceae</taxon>
        <taxon>Crepidotus</taxon>
    </lineage>
</organism>
<keyword evidence="2" id="KW-0472">Membrane</keyword>
<protein>
    <recommendedName>
        <fullName evidence="5">Transmembrane protein</fullName>
    </recommendedName>
</protein>
<dbReference type="OrthoDB" id="3052647at2759"/>
<keyword evidence="2" id="KW-0812">Transmembrane</keyword>
<dbReference type="EMBL" id="MU157827">
    <property type="protein sequence ID" value="KAF9533801.1"/>
    <property type="molecule type" value="Genomic_DNA"/>
</dbReference>
<comment type="caution">
    <text evidence="3">The sequence shown here is derived from an EMBL/GenBank/DDBJ whole genome shotgun (WGS) entry which is preliminary data.</text>
</comment>
<dbReference type="AlphaFoldDB" id="A0A9P6EPU6"/>
<sequence>MTSPSTDLGPTRWVIIDDSNPRINYSEPEQWSAKQSTSGDQGLTGLPFNNTLHAATSKNHVRFSFSFTGTRVDVYSVDNFVNISGVTTPSVECFIDNINSQMEPSSFNGNPANNWMMCSQYNLEDRLHTVIIDSLTTEQAFLFDRIQYLPSSNSTMENQTVYIDNPDPSIIYGPGWEGLGRWFSYTTTKGTALDFEFTGISLQWYGVTPAVFPGIPSTITYTIDGGSPQVVILPGHSNNSPNLSNQKYFEISTLSMGKHQLSVVYNGNSTTTPLTLDYFVVQNGSITYTPPPPVTYTPITNNTVEKHSTHIGAIVGGTLSAIIIVTFIVALLFFLRRRKLAAAKRNVSANEVHPFDVWAFRRPSTTNSKGVLSSSVPTIHNSQISPLLKSSQGHDEDEELPTPFPPVHDTGSPPQVQVIRHQDSGLRTLDESQRATEIVEIPPEYTPG</sequence>
<reference evidence="3" key="1">
    <citation type="submission" date="2020-11" db="EMBL/GenBank/DDBJ databases">
        <authorList>
            <consortium name="DOE Joint Genome Institute"/>
            <person name="Ahrendt S."/>
            <person name="Riley R."/>
            <person name="Andreopoulos W."/>
            <person name="Labutti K."/>
            <person name="Pangilinan J."/>
            <person name="Ruiz-Duenas F.J."/>
            <person name="Barrasa J.M."/>
            <person name="Sanchez-Garcia M."/>
            <person name="Camarero S."/>
            <person name="Miyauchi S."/>
            <person name="Serrano A."/>
            <person name="Linde D."/>
            <person name="Babiker R."/>
            <person name="Drula E."/>
            <person name="Ayuso-Fernandez I."/>
            <person name="Pacheco R."/>
            <person name="Padilla G."/>
            <person name="Ferreira P."/>
            <person name="Barriuso J."/>
            <person name="Kellner H."/>
            <person name="Castanera R."/>
            <person name="Alfaro M."/>
            <person name="Ramirez L."/>
            <person name="Pisabarro A.G."/>
            <person name="Kuo A."/>
            <person name="Tritt A."/>
            <person name="Lipzen A."/>
            <person name="He G."/>
            <person name="Yan M."/>
            <person name="Ng V."/>
            <person name="Cullen D."/>
            <person name="Martin F."/>
            <person name="Rosso M.-N."/>
            <person name="Henrissat B."/>
            <person name="Hibbett D."/>
            <person name="Martinez A.T."/>
            <person name="Grigoriev I.V."/>
        </authorList>
    </citation>
    <scope>NUCLEOTIDE SEQUENCE</scope>
    <source>
        <strain evidence="3">CBS 506.95</strain>
    </source>
</reference>
<accession>A0A9P6EPU6</accession>
<name>A0A9P6EPU6_9AGAR</name>
<gene>
    <name evidence="3" type="ORF">CPB83DRAFT_844537</name>
</gene>
<evidence type="ECO:0008006" key="5">
    <source>
        <dbReference type="Google" id="ProtNLM"/>
    </source>
</evidence>
<dbReference type="Proteomes" id="UP000807306">
    <property type="component" value="Unassembled WGS sequence"/>
</dbReference>
<evidence type="ECO:0000313" key="3">
    <source>
        <dbReference type="EMBL" id="KAF9533801.1"/>
    </source>
</evidence>
<evidence type="ECO:0000313" key="4">
    <source>
        <dbReference type="Proteomes" id="UP000807306"/>
    </source>
</evidence>
<dbReference type="Gene3D" id="2.60.120.260">
    <property type="entry name" value="Galactose-binding domain-like"/>
    <property type="match status" value="1"/>
</dbReference>
<keyword evidence="4" id="KW-1185">Reference proteome</keyword>
<dbReference type="CDD" id="cd12087">
    <property type="entry name" value="TM_EGFR-like"/>
    <property type="match status" value="1"/>
</dbReference>
<feature type="transmembrane region" description="Helical" evidence="2">
    <location>
        <begin position="311"/>
        <end position="335"/>
    </location>
</feature>
<feature type="region of interest" description="Disordered" evidence="1">
    <location>
        <begin position="26"/>
        <end position="45"/>
    </location>
</feature>
<keyword evidence="2" id="KW-1133">Transmembrane helix</keyword>
<evidence type="ECO:0000256" key="2">
    <source>
        <dbReference type="SAM" id="Phobius"/>
    </source>
</evidence>
<evidence type="ECO:0000256" key="1">
    <source>
        <dbReference type="SAM" id="MobiDB-lite"/>
    </source>
</evidence>
<feature type="region of interest" description="Disordered" evidence="1">
    <location>
        <begin position="388"/>
        <end position="415"/>
    </location>
</feature>